<dbReference type="InterPro" id="IPR002931">
    <property type="entry name" value="Transglutaminase-like"/>
</dbReference>
<feature type="compositionally biased region" description="Pro residues" evidence="1">
    <location>
        <begin position="615"/>
        <end position="633"/>
    </location>
</feature>
<feature type="compositionally biased region" description="Basic and acidic residues" evidence="1">
    <location>
        <begin position="588"/>
        <end position="611"/>
    </location>
</feature>
<evidence type="ECO:0000256" key="2">
    <source>
        <dbReference type="SAM" id="Phobius"/>
    </source>
</evidence>
<feature type="transmembrane region" description="Helical" evidence="2">
    <location>
        <begin position="44"/>
        <end position="64"/>
    </location>
</feature>
<accession>A0A2U2RGN9</accession>
<dbReference type="SUPFAM" id="SSF54001">
    <property type="entry name" value="Cysteine proteinases"/>
    <property type="match status" value="1"/>
</dbReference>
<dbReference type="Gene3D" id="3.10.620.30">
    <property type="match status" value="1"/>
</dbReference>
<dbReference type="OrthoDB" id="3651060at2"/>
<feature type="region of interest" description="Disordered" evidence="1">
    <location>
        <begin position="855"/>
        <end position="881"/>
    </location>
</feature>
<feature type="region of interest" description="Disordered" evidence="1">
    <location>
        <begin position="585"/>
        <end position="651"/>
    </location>
</feature>
<dbReference type="InterPro" id="IPR038765">
    <property type="entry name" value="Papain-like_cys_pep_sf"/>
</dbReference>
<dbReference type="InterPro" id="IPR052901">
    <property type="entry name" value="Bact_TGase-like"/>
</dbReference>
<feature type="domain" description="Transglutaminase-like" evidence="3">
    <location>
        <begin position="510"/>
        <end position="594"/>
    </location>
</feature>
<feature type="compositionally biased region" description="Low complexity" evidence="1">
    <location>
        <begin position="855"/>
        <end position="864"/>
    </location>
</feature>
<feature type="transmembrane region" description="Helical" evidence="2">
    <location>
        <begin position="651"/>
        <end position="676"/>
    </location>
</feature>
<keyword evidence="2" id="KW-0472">Membrane</keyword>
<dbReference type="RefSeq" id="WP_109276942.1">
    <property type="nucleotide sequence ID" value="NZ_QFKX01000008.1"/>
</dbReference>
<dbReference type="GO" id="GO:0006508">
    <property type="term" value="P:proteolysis"/>
    <property type="evidence" value="ECO:0007669"/>
    <property type="project" value="UniProtKB-KW"/>
</dbReference>
<dbReference type="AlphaFoldDB" id="A0A2U2RGN9"/>
<feature type="transmembrane region" description="Helical" evidence="2">
    <location>
        <begin position="159"/>
        <end position="177"/>
    </location>
</feature>
<feature type="region of interest" description="Disordered" evidence="1">
    <location>
        <begin position="371"/>
        <end position="390"/>
    </location>
</feature>
<dbReference type="EMBL" id="QFKX01000008">
    <property type="protein sequence ID" value="PWH05039.1"/>
    <property type="molecule type" value="Genomic_DNA"/>
</dbReference>
<feature type="transmembrane region" description="Helical" evidence="2">
    <location>
        <begin position="71"/>
        <end position="90"/>
    </location>
</feature>
<feature type="transmembrane region" description="Helical" evidence="2">
    <location>
        <begin position="20"/>
        <end position="38"/>
    </location>
</feature>
<evidence type="ECO:0000259" key="3">
    <source>
        <dbReference type="Pfam" id="PF01841"/>
    </source>
</evidence>
<name>A0A2U2RGN9_9MICO</name>
<keyword evidence="4" id="KW-0645">Protease</keyword>
<organism evidence="4 5">
    <name type="scientific">Brachybacterium endophyticum</name>
    <dbReference type="NCBI Taxonomy" id="2182385"/>
    <lineage>
        <taxon>Bacteria</taxon>
        <taxon>Bacillati</taxon>
        <taxon>Actinomycetota</taxon>
        <taxon>Actinomycetes</taxon>
        <taxon>Micrococcales</taxon>
        <taxon>Dermabacteraceae</taxon>
        <taxon>Brachybacterium</taxon>
    </lineage>
</organism>
<feature type="transmembrane region" description="Helical" evidence="2">
    <location>
        <begin position="132"/>
        <end position="152"/>
    </location>
</feature>
<feature type="compositionally biased region" description="Acidic residues" evidence="1">
    <location>
        <begin position="638"/>
        <end position="647"/>
    </location>
</feature>
<dbReference type="Proteomes" id="UP000245590">
    <property type="component" value="Unassembled WGS sequence"/>
</dbReference>
<keyword evidence="2" id="KW-0812">Transmembrane</keyword>
<feature type="region of interest" description="Disordered" evidence="1">
    <location>
        <begin position="806"/>
        <end position="836"/>
    </location>
</feature>
<evidence type="ECO:0000313" key="4">
    <source>
        <dbReference type="EMBL" id="PWH05039.1"/>
    </source>
</evidence>
<feature type="compositionally biased region" description="Basic residues" evidence="1">
    <location>
        <begin position="865"/>
        <end position="874"/>
    </location>
</feature>
<evidence type="ECO:0000256" key="1">
    <source>
        <dbReference type="SAM" id="MobiDB-lite"/>
    </source>
</evidence>
<feature type="compositionally biased region" description="Low complexity" evidence="1">
    <location>
        <begin position="821"/>
        <end position="836"/>
    </location>
</feature>
<dbReference type="GO" id="GO:0008233">
    <property type="term" value="F:peptidase activity"/>
    <property type="evidence" value="ECO:0007669"/>
    <property type="project" value="UniProtKB-KW"/>
</dbReference>
<gene>
    <name evidence="4" type="ORF">DEO23_15535</name>
</gene>
<dbReference type="PANTHER" id="PTHR42736">
    <property type="entry name" value="PROTEIN-GLUTAMINE GAMMA-GLUTAMYLTRANSFERASE"/>
    <property type="match status" value="1"/>
</dbReference>
<sequence length="881" mass="94179">MSPRETRPGAPVRTAGEVAADAGVLAVLFVLALLGYHSVFGGPWYLVTGLMALILSAGIALAGARWRFGPLLLTLALVIVHFLLGSAFAVPARARWGALPTPASLLDLLRMPVTTWKSALTMSPPIGIGDGVLGVVWLPMLLLVVAGFSVLLRTRHYALAWLFPCGMLACSIVFGTTTATLPLLRGLLFAALSLAWLSWRFESARLRDSRSTIISDTVRPGSWHNPVLRRRVIGGGVILLLSAGLTAAASPTLDPPAGTARFALRDTMTPQFDPRQYVSPLADFRGYIKHRREEKLFTVDGISNGDSVRLATLDDYNLQVYDVAGSSDARSPSGAFLKVAGDVDLSEPSSRAKSATVTVDGYSGVWMPTVGTGTDRVDPKDAASQDAGGSSIGDTLFLNRRSQTLVDSSGLRQGDSYTLRYEPYKAADDEQQHSMRFAGDVAESLPRTEGLDPHLKSQAQEWAEGAPTDYETMQNLLLGIQAEAEYSHGIDDEQASLSGHGQARLLAMLNEPSFDRSEADAAPQGKIGDEEQFAVLTAVMAREIGIPARVVMGFDVDEAEHGTATVTGDDVTAWVEVAFQEPGSSAIHWERFDPAPDKDNNLTQPEKKTTDKPQPQVPQPPPPPAEPPTPPPGAIAEDQPDPPDPDEPASLWVGFTSGIGLLVLLAAATLGVIAGAKTMRRRDRRWRGAPGDRVDGGWRELVDLHLDLGHTPATRATRRETARHIGEALPGEGDGPDGTTREQAAEQVDRLAAGADRATFAPEVPAESDLEAYWAGVMESRRRMTAGLPWHRRLLATASLRSFRAHGREAGQERRGRRAGAARSARAGYGSSSDGPAAIAAVRGAVGRATGAVRSGLDRGAGSLRSRRERRAARCRGGDRG</sequence>
<protein>
    <submittedName>
        <fullName evidence="4">Cysteine protease</fullName>
    </submittedName>
</protein>
<dbReference type="Pfam" id="PF01841">
    <property type="entry name" value="Transglut_core"/>
    <property type="match status" value="1"/>
</dbReference>
<keyword evidence="5" id="KW-1185">Reference proteome</keyword>
<dbReference type="PANTHER" id="PTHR42736:SF1">
    <property type="entry name" value="PROTEIN-GLUTAMINE GAMMA-GLUTAMYLTRANSFERASE"/>
    <property type="match status" value="1"/>
</dbReference>
<comment type="caution">
    <text evidence="4">The sequence shown here is derived from an EMBL/GenBank/DDBJ whole genome shotgun (WGS) entry which is preliminary data.</text>
</comment>
<evidence type="ECO:0000313" key="5">
    <source>
        <dbReference type="Proteomes" id="UP000245590"/>
    </source>
</evidence>
<proteinExistence type="predicted"/>
<keyword evidence="2" id="KW-1133">Transmembrane helix</keyword>
<reference evidence="4 5" key="1">
    <citation type="submission" date="2018-05" db="EMBL/GenBank/DDBJ databases">
        <title>Brachybacterium sp. M1HQ-2T, whole genome shotgun sequence.</title>
        <authorList>
            <person name="Tuo L."/>
        </authorList>
    </citation>
    <scope>NUCLEOTIDE SEQUENCE [LARGE SCALE GENOMIC DNA]</scope>
    <source>
        <strain evidence="4 5">M1HQ-2</strain>
    </source>
</reference>
<keyword evidence="4" id="KW-0378">Hydrolase</keyword>